<dbReference type="PANTHER" id="PTHR40115">
    <property type="entry name" value="INNER MEMBRANE PROTEIN WITH PEPSY TM HELIX"/>
    <property type="match status" value="1"/>
</dbReference>
<dbReference type="InterPro" id="IPR032307">
    <property type="entry name" value="PepSY_TM-like_2"/>
</dbReference>
<reference evidence="2 3" key="1">
    <citation type="submission" date="2014-02" db="EMBL/GenBank/DDBJ databases">
        <title>The small core and large imbalanced accessory genome model reveals a collaborative survival strategy of Sorangium cellulosum strains in nature.</title>
        <authorList>
            <person name="Han K."/>
            <person name="Peng R."/>
            <person name="Blom J."/>
            <person name="Li Y.-Z."/>
        </authorList>
    </citation>
    <scope>NUCLEOTIDE SEQUENCE [LARGE SCALE GENOMIC DNA]</scope>
    <source>
        <strain evidence="2 3">So0011-07</strain>
    </source>
</reference>
<evidence type="ECO:0000313" key="2">
    <source>
        <dbReference type="EMBL" id="KYF75278.1"/>
    </source>
</evidence>
<evidence type="ECO:0008006" key="4">
    <source>
        <dbReference type="Google" id="ProtNLM"/>
    </source>
</evidence>
<comment type="caution">
    <text evidence="2">The sequence shown here is derived from an EMBL/GenBank/DDBJ whole genome shotgun (WGS) entry which is preliminary data.</text>
</comment>
<dbReference type="AlphaFoldDB" id="A0A150R655"/>
<dbReference type="EMBL" id="JEMB01003138">
    <property type="protein sequence ID" value="KYF75278.1"/>
    <property type="molecule type" value="Genomic_DNA"/>
</dbReference>
<name>A0A150R655_SORCE</name>
<keyword evidence="1" id="KW-0812">Transmembrane</keyword>
<dbReference type="Proteomes" id="UP000075635">
    <property type="component" value="Unassembled WGS sequence"/>
</dbReference>
<proteinExistence type="predicted"/>
<sequence length="206" mass="22382">MEPAPPAPRAPGAGKAGKGKRRFSARQLIRVVHADLGNFAVGLTFIYALSGLAVNHIEDWDPSFQSYERTHELGGPIVGDDQAVAAVVMKRLEISGEPQEVYRASEEQLDVVFDKRTLHVNPATGRVLDEGQEPRLLLRVANWLHLNRGKKAWTYVADTYAAGLLVLALTGVFMLPGRRGLLGRGGVWLAIGVLVPVLYVHFSGGP</sequence>
<protein>
    <recommendedName>
        <fullName evidence="4">Peptidase</fullName>
    </recommendedName>
</protein>
<feature type="transmembrane region" description="Helical" evidence="1">
    <location>
        <begin position="187"/>
        <end position="204"/>
    </location>
</feature>
<evidence type="ECO:0000256" key="1">
    <source>
        <dbReference type="SAM" id="Phobius"/>
    </source>
</evidence>
<keyword evidence="1" id="KW-0472">Membrane</keyword>
<evidence type="ECO:0000313" key="3">
    <source>
        <dbReference type="Proteomes" id="UP000075635"/>
    </source>
</evidence>
<dbReference type="PANTHER" id="PTHR40115:SF1">
    <property type="entry name" value="INNER MEMBRANE PROTEIN WITH PEPSY TM HELIX"/>
    <property type="match status" value="1"/>
</dbReference>
<feature type="transmembrane region" description="Helical" evidence="1">
    <location>
        <begin position="152"/>
        <end position="175"/>
    </location>
</feature>
<keyword evidence="1" id="KW-1133">Transmembrane helix</keyword>
<organism evidence="2 3">
    <name type="scientific">Sorangium cellulosum</name>
    <name type="common">Polyangium cellulosum</name>
    <dbReference type="NCBI Taxonomy" id="56"/>
    <lineage>
        <taxon>Bacteria</taxon>
        <taxon>Pseudomonadati</taxon>
        <taxon>Myxococcota</taxon>
        <taxon>Polyangia</taxon>
        <taxon>Polyangiales</taxon>
        <taxon>Polyangiaceae</taxon>
        <taxon>Sorangium</taxon>
    </lineage>
</organism>
<gene>
    <name evidence="2" type="ORF">BE17_33915</name>
</gene>
<accession>A0A150R655</accession>